<evidence type="ECO:0000259" key="1">
    <source>
        <dbReference type="Pfam" id="PF07110"/>
    </source>
</evidence>
<accession>A0A285J604</accession>
<dbReference type="RefSeq" id="WP_097324292.1">
    <property type="nucleotide sequence ID" value="NZ_OBDY01000016.1"/>
</dbReference>
<evidence type="ECO:0000313" key="2">
    <source>
        <dbReference type="EMBL" id="SNY55642.1"/>
    </source>
</evidence>
<dbReference type="InterPro" id="IPR009799">
    <property type="entry name" value="EthD_dom"/>
</dbReference>
<dbReference type="InterPro" id="IPR011008">
    <property type="entry name" value="Dimeric_a/b-barrel"/>
</dbReference>
<reference evidence="2 3" key="1">
    <citation type="submission" date="2017-09" db="EMBL/GenBank/DDBJ databases">
        <authorList>
            <person name="Ehlers B."/>
            <person name="Leendertz F.H."/>
        </authorList>
    </citation>
    <scope>NUCLEOTIDE SEQUENCE [LARGE SCALE GENOMIC DNA]</scope>
    <source>
        <strain evidence="2 3">CGMCC 4.6857</strain>
    </source>
</reference>
<proteinExistence type="predicted"/>
<dbReference type="OrthoDB" id="2613214at2"/>
<gene>
    <name evidence="2" type="ORF">SAMN05421748_116192</name>
</gene>
<feature type="domain" description="EthD" evidence="1">
    <location>
        <begin position="7"/>
        <end position="86"/>
    </location>
</feature>
<dbReference type="EMBL" id="OBDY01000016">
    <property type="protein sequence ID" value="SNY55642.1"/>
    <property type="molecule type" value="Genomic_DNA"/>
</dbReference>
<dbReference type="SUPFAM" id="SSF54909">
    <property type="entry name" value="Dimeric alpha+beta barrel"/>
    <property type="match status" value="1"/>
</dbReference>
<name>A0A285J604_9ACTN</name>
<dbReference type="Gene3D" id="3.30.70.100">
    <property type="match status" value="1"/>
</dbReference>
<sequence>MAFLVKKPEIGFAELVDYYENHHVPLILSLAPAPLGYQRNFVDGAGDFHVVTELVFADRGAYEKWVSAMYAPGSGVAEDEARFLDRARTRSYVVDERVTSRPGH</sequence>
<organism evidence="2 3">
    <name type="scientific">Paractinoplanes atraurantiacus</name>
    <dbReference type="NCBI Taxonomy" id="1036182"/>
    <lineage>
        <taxon>Bacteria</taxon>
        <taxon>Bacillati</taxon>
        <taxon>Actinomycetota</taxon>
        <taxon>Actinomycetes</taxon>
        <taxon>Micromonosporales</taxon>
        <taxon>Micromonosporaceae</taxon>
        <taxon>Paractinoplanes</taxon>
    </lineage>
</organism>
<keyword evidence="3" id="KW-1185">Reference proteome</keyword>
<dbReference type="Proteomes" id="UP000219612">
    <property type="component" value="Unassembled WGS sequence"/>
</dbReference>
<dbReference type="AlphaFoldDB" id="A0A285J604"/>
<protein>
    <submittedName>
        <fullName evidence="2">EthD domain-containing protein</fullName>
    </submittedName>
</protein>
<evidence type="ECO:0000313" key="3">
    <source>
        <dbReference type="Proteomes" id="UP000219612"/>
    </source>
</evidence>
<dbReference type="Pfam" id="PF07110">
    <property type="entry name" value="EthD"/>
    <property type="match status" value="1"/>
</dbReference>
<dbReference type="GO" id="GO:0016491">
    <property type="term" value="F:oxidoreductase activity"/>
    <property type="evidence" value="ECO:0007669"/>
    <property type="project" value="InterPro"/>
</dbReference>